<dbReference type="STRING" id="1563681.BFP71_12985"/>
<dbReference type="Pfam" id="PF25917">
    <property type="entry name" value="BSH_RND"/>
    <property type="match status" value="1"/>
</dbReference>
<evidence type="ECO:0000313" key="3">
    <source>
        <dbReference type="Proteomes" id="UP000095552"/>
    </source>
</evidence>
<sequence length="376" mass="42158">MVRKIIGVVLGLIFLVGAGYVAKTLIDNNKRVVREVPKTVKTVFTQSVLNTEVPIVVKASGNLVASRKIELFSEVQGIFKEAELPFKAGQTYQKDQVLLDIDSREFYTSLLAQRSTLYDIITGMMPDLKFDYPESFQNWETYLQNFDLNEDLEELPEPVNDKEKYFVNGRQIVTTYYNIKNLEERYRKYQISAPFSGILTESLVNPGTLIRSGQKLGEFVSLNDFELEVDVNQEYIDILRVGKRVALSDLSGTNEWQGVVRRVNGRLDQSTQTVKVFIGVQGNGLIEGMYLEANIAARSEKDALEIPRNLLNNETEIFAVEDGKITTKAVNAVYFTDKTAIVKGLEDGTQIISRPLPGAYDGMLVKIAPGASSVEK</sequence>
<dbReference type="Gene3D" id="2.40.50.100">
    <property type="match status" value="1"/>
</dbReference>
<protein>
    <submittedName>
        <fullName evidence="2">Efflux transporter periplasmic adaptor subunit</fullName>
    </submittedName>
</protein>
<dbReference type="Gene3D" id="1.10.287.470">
    <property type="entry name" value="Helix hairpin bin"/>
    <property type="match status" value="1"/>
</dbReference>
<dbReference type="Gene3D" id="2.40.30.170">
    <property type="match status" value="1"/>
</dbReference>
<dbReference type="EMBL" id="MDGQ01000005">
    <property type="protein sequence ID" value="OEK04390.1"/>
    <property type="molecule type" value="Genomic_DNA"/>
</dbReference>
<dbReference type="OrthoDB" id="1114717at2"/>
<evidence type="ECO:0000313" key="2">
    <source>
        <dbReference type="EMBL" id="OEK04390.1"/>
    </source>
</evidence>
<dbReference type="SUPFAM" id="SSF111369">
    <property type="entry name" value="HlyD-like secretion proteins"/>
    <property type="match status" value="1"/>
</dbReference>
<dbReference type="PANTHER" id="PTHR30469:SF15">
    <property type="entry name" value="HLYD FAMILY OF SECRETION PROTEINS"/>
    <property type="match status" value="1"/>
</dbReference>
<evidence type="ECO:0000259" key="1">
    <source>
        <dbReference type="Pfam" id="PF25917"/>
    </source>
</evidence>
<reference evidence="2 3" key="1">
    <citation type="submission" date="2016-08" db="EMBL/GenBank/DDBJ databases">
        <title>Draft genome of Fabibacter sp. strain SK-8.</title>
        <authorList>
            <person name="Wong S.-K."/>
            <person name="Hamasaki K."/>
            <person name="Yoshizawa S."/>
        </authorList>
    </citation>
    <scope>NUCLEOTIDE SEQUENCE [LARGE SCALE GENOMIC DNA]</scope>
    <source>
        <strain evidence="2 3">SK-8</strain>
    </source>
</reference>
<organism evidence="2 3">
    <name type="scientific">Roseivirga misakiensis</name>
    <dbReference type="NCBI Taxonomy" id="1563681"/>
    <lineage>
        <taxon>Bacteria</taxon>
        <taxon>Pseudomonadati</taxon>
        <taxon>Bacteroidota</taxon>
        <taxon>Cytophagia</taxon>
        <taxon>Cytophagales</taxon>
        <taxon>Roseivirgaceae</taxon>
        <taxon>Roseivirga</taxon>
    </lineage>
</organism>
<gene>
    <name evidence="2" type="ORF">BFP71_12985</name>
</gene>
<dbReference type="AlphaFoldDB" id="A0A1E5SZ49"/>
<accession>A0A1E5SZ49</accession>
<dbReference type="Proteomes" id="UP000095552">
    <property type="component" value="Unassembled WGS sequence"/>
</dbReference>
<feature type="domain" description="Multidrug resistance protein MdtA-like barrel-sandwich hybrid" evidence="1">
    <location>
        <begin position="67"/>
        <end position="217"/>
    </location>
</feature>
<comment type="caution">
    <text evidence="2">The sequence shown here is derived from an EMBL/GenBank/DDBJ whole genome shotgun (WGS) entry which is preliminary data.</text>
</comment>
<dbReference type="InterPro" id="IPR058625">
    <property type="entry name" value="MdtA-like_BSH"/>
</dbReference>
<dbReference type="GO" id="GO:1990281">
    <property type="term" value="C:efflux pump complex"/>
    <property type="evidence" value="ECO:0007669"/>
    <property type="project" value="TreeGrafter"/>
</dbReference>
<dbReference type="RefSeq" id="WP_069835895.1">
    <property type="nucleotide sequence ID" value="NZ_MDGQ01000005.1"/>
</dbReference>
<dbReference type="PANTHER" id="PTHR30469">
    <property type="entry name" value="MULTIDRUG RESISTANCE PROTEIN MDTA"/>
    <property type="match status" value="1"/>
</dbReference>
<dbReference type="GO" id="GO:0015562">
    <property type="term" value="F:efflux transmembrane transporter activity"/>
    <property type="evidence" value="ECO:0007669"/>
    <property type="project" value="TreeGrafter"/>
</dbReference>
<name>A0A1E5SZ49_9BACT</name>
<proteinExistence type="predicted"/>
<dbReference type="Gene3D" id="2.40.420.20">
    <property type="match status" value="1"/>
</dbReference>
<keyword evidence="3" id="KW-1185">Reference proteome</keyword>